<organism evidence="6 7">
    <name type="scientific">Cafeteria roenbergensis</name>
    <name type="common">Marine flagellate</name>
    <dbReference type="NCBI Taxonomy" id="33653"/>
    <lineage>
        <taxon>Eukaryota</taxon>
        <taxon>Sar</taxon>
        <taxon>Stramenopiles</taxon>
        <taxon>Bigyra</taxon>
        <taxon>Opalozoa</taxon>
        <taxon>Bicosoecida</taxon>
        <taxon>Cafeteriaceae</taxon>
        <taxon>Cafeteria</taxon>
    </lineage>
</organism>
<name>A0A5A8CTC9_CAFRO</name>
<feature type="compositionally biased region" description="Low complexity" evidence="4">
    <location>
        <begin position="305"/>
        <end position="316"/>
    </location>
</feature>
<feature type="domain" description="TRAF-type" evidence="5">
    <location>
        <begin position="481"/>
        <end position="541"/>
    </location>
</feature>
<keyword evidence="3" id="KW-0862">Zinc</keyword>
<dbReference type="SUPFAM" id="SSF52047">
    <property type="entry name" value="RNI-like"/>
    <property type="match status" value="1"/>
</dbReference>
<dbReference type="GO" id="GO:0008270">
    <property type="term" value="F:zinc ion binding"/>
    <property type="evidence" value="ECO:0007669"/>
    <property type="project" value="UniProtKB-KW"/>
</dbReference>
<dbReference type="EMBL" id="VLTN01000004">
    <property type="protein sequence ID" value="KAA0156326.1"/>
    <property type="molecule type" value="Genomic_DNA"/>
</dbReference>
<feature type="region of interest" description="Disordered" evidence="4">
    <location>
        <begin position="295"/>
        <end position="322"/>
    </location>
</feature>
<dbReference type="InterPro" id="IPR001293">
    <property type="entry name" value="Znf_TRAF"/>
</dbReference>
<keyword evidence="7" id="KW-1185">Reference proteome</keyword>
<evidence type="ECO:0000256" key="3">
    <source>
        <dbReference type="ARBA" id="ARBA00022833"/>
    </source>
</evidence>
<evidence type="ECO:0000313" key="6">
    <source>
        <dbReference type="EMBL" id="KAA0156326.1"/>
    </source>
</evidence>
<dbReference type="Gene3D" id="3.80.10.10">
    <property type="entry name" value="Ribonuclease Inhibitor"/>
    <property type="match status" value="1"/>
</dbReference>
<dbReference type="Pfam" id="PF15965">
    <property type="entry name" value="zf-TRAF_2"/>
    <property type="match status" value="1"/>
</dbReference>
<protein>
    <recommendedName>
        <fullName evidence="5">TRAF-type domain-containing protein</fullName>
    </recommendedName>
</protein>
<dbReference type="AlphaFoldDB" id="A0A5A8CTC9"/>
<keyword evidence="2" id="KW-0863">Zinc-finger</keyword>
<accession>A0A5A8CTC9</accession>
<keyword evidence="1" id="KW-0479">Metal-binding</keyword>
<gene>
    <name evidence="6" type="ORF">FNF29_01119</name>
</gene>
<dbReference type="InterPro" id="IPR032675">
    <property type="entry name" value="LRR_dom_sf"/>
</dbReference>
<dbReference type="SUPFAM" id="SSF49599">
    <property type="entry name" value="TRAF domain-like"/>
    <property type="match status" value="2"/>
</dbReference>
<dbReference type="InterPro" id="IPR013083">
    <property type="entry name" value="Znf_RING/FYVE/PHD"/>
</dbReference>
<sequence>MRALWGRLERLTLSNCELAPRSFLDVRHRTPLLDVLDFATALRALSLDAMSHRASKCSPEQLDGLVSELLAHSSLQAAARHGAGSAAGPQIRSLDIGLPAISSRVQLGLRRAAPGLESLGLAWGSARCDAAGLCREIGESPSLRSVSLAPARISDAELASLCADSFPSLETVRLSSRCSGLARPSFDDGIPVPYSVPTSEGLSLCLRRLRARRWRSRSLGVPGARDAAGGERTVQVLEEQWAHPSTFAGGAPTIARHATGAAGLVAVPKDRMLAPWPGLGEPVVSAAGHPVPVGAPPGEYDESRSASSWRGRAADALAEGGSAPADGRACRWLPAPLRSSTTMPAGGRHKPCALGCGAMVLDGFQRDHEELCPCAEVACPIADDEGALCGWSGPREALWERHIRSCPLYKVPGLSSSPVKFGPKRCSLQMRHVSESTARGTRRLREGCRIEPPGTGEAGRAEAAACAAEGTSRNPYGGLNAVDCPWGCGSVVHCWDVADHASTCRSVRIPCLIASPLCTERVERQRMMEHLKVCAANLVCPRLKSAMGTGGPEDPIQQARFEIEALSLVTALEQATLADEHLRPWDRSEATEYPAGCRVKLPQR</sequence>
<evidence type="ECO:0000256" key="4">
    <source>
        <dbReference type="SAM" id="MobiDB-lite"/>
    </source>
</evidence>
<comment type="caution">
    <text evidence="6">The sequence shown here is derived from an EMBL/GenBank/DDBJ whole genome shotgun (WGS) entry which is preliminary data.</text>
</comment>
<evidence type="ECO:0000313" key="7">
    <source>
        <dbReference type="Proteomes" id="UP000323011"/>
    </source>
</evidence>
<dbReference type="Proteomes" id="UP000323011">
    <property type="component" value="Unassembled WGS sequence"/>
</dbReference>
<dbReference type="Gene3D" id="3.30.40.10">
    <property type="entry name" value="Zinc/RING finger domain, C3HC4 (zinc finger)"/>
    <property type="match status" value="2"/>
</dbReference>
<evidence type="ECO:0000256" key="2">
    <source>
        <dbReference type="ARBA" id="ARBA00022771"/>
    </source>
</evidence>
<proteinExistence type="predicted"/>
<evidence type="ECO:0000256" key="1">
    <source>
        <dbReference type="ARBA" id="ARBA00022723"/>
    </source>
</evidence>
<reference evidence="6 7" key="1">
    <citation type="submission" date="2019-07" db="EMBL/GenBank/DDBJ databases">
        <title>Genomes of Cafeteria roenbergensis.</title>
        <authorList>
            <person name="Fischer M.G."/>
            <person name="Hackl T."/>
            <person name="Roman M."/>
        </authorList>
    </citation>
    <scope>NUCLEOTIDE SEQUENCE [LARGE SCALE GENOMIC DNA]</scope>
    <source>
        <strain evidence="6 7">BVI</strain>
    </source>
</reference>
<evidence type="ECO:0000259" key="5">
    <source>
        <dbReference type="Pfam" id="PF15965"/>
    </source>
</evidence>